<reference evidence="2 3" key="1">
    <citation type="submission" date="2021-12" db="EMBL/GenBank/DDBJ databases">
        <title>Discovery of the Pendulisporaceae a myxobacterial family with distinct sporulation behavior and unique specialized metabolism.</title>
        <authorList>
            <person name="Garcia R."/>
            <person name="Popoff A."/>
            <person name="Bader C.D."/>
            <person name="Loehr J."/>
            <person name="Walesch S."/>
            <person name="Walt C."/>
            <person name="Boldt J."/>
            <person name="Bunk B."/>
            <person name="Haeckl F.J.F.P.J."/>
            <person name="Gunesch A.P."/>
            <person name="Birkelbach J."/>
            <person name="Nuebel U."/>
            <person name="Pietschmann T."/>
            <person name="Bach T."/>
            <person name="Mueller R."/>
        </authorList>
    </citation>
    <scope>NUCLEOTIDE SEQUENCE [LARGE SCALE GENOMIC DNA]</scope>
    <source>
        <strain evidence="2 3">MSr12523</strain>
    </source>
</reference>
<dbReference type="InterPro" id="IPR050700">
    <property type="entry name" value="YIM1/Zinc_Alcohol_DH_Fams"/>
</dbReference>
<dbReference type="InterPro" id="IPR011032">
    <property type="entry name" value="GroES-like_sf"/>
</dbReference>
<evidence type="ECO:0000313" key="2">
    <source>
        <dbReference type="EMBL" id="WXA94294.1"/>
    </source>
</evidence>
<proteinExistence type="predicted"/>
<evidence type="ECO:0000313" key="3">
    <source>
        <dbReference type="Proteomes" id="UP001379533"/>
    </source>
</evidence>
<dbReference type="Gene3D" id="3.40.50.720">
    <property type="entry name" value="NAD(P)-binding Rossmann-like Domain"/>
    <property type="match status" value="1"/>
</dbReference>
<gene>
    <name evidence="2" type="ORF">LZC95_48600</name>
</gene>
<organism evidence="2 3">
    <name type="scientific">Pendulispora brunnea</name>
    <dbReference type="NCBI Taxonomy" id="2905690"/>
    <lineage>
        <taxon>Bacteria</taxon>
        <taxon>Pseudomonadati</taxon>
        <taxon>Myxococcota</taxon>
        <taxon>Myxococcia</taxon>
        <taxon>Myxococcales</taxon>
        <taxon>Sorangiineae</taxon>
        <taxon>Pendulisporaceae</taxon>
        <taxon>Pendulispora</taxon>
    </lineage>
</organism>
<dbReference type="EMBL" id="CP089982">
    <property type="protein sequence ID" value="WXA94294.1"/>
    <property type="molecule type" value="Genomic_DNA"/>
</dbReference>
<dbReference type="SUPFAM" id="SSF50129">
    <property type="entry name" value="GroES-like"/>
    <property type="match status" value="1"/>
</dbReference>
<dbReference type="Pfam" id="PF13602">
    <property type="entry name" value="ADH_zinc_N_2"/>
    <property type="match status" value="1"/>
</dbReference>
<dbReference type="RefSeq" id="WP_394844895.1">
    <property type="nucleotide sequence ID" value="NZ_CP089982.1"/>
</dbReference>
<dbReference type="SMART" id="SM00829">
    <property type="entry name" value="PKS_ER"/>
    <property type="match status" value="1"/>
</dbReference>
<dbReference type="Proteomes" id="UP001379533">
    <property type="component" value="Chromosome"/>
</dbReference>
<keyword evidence="3" id="KW-1185">Reference proteome</keyword>
<dbReference type="Gene3D" id="3.90.180.10">
    <property type="entry name" value="Medium-chain alcohol dehydrogenases, catalytic domain"/>
    <property type="match status" value="1"/>
</dbReference>
<accession>A0ABZ2K876</accession>
<dbReference type="SUPFAM" id="SSF51735">
    <property type="entry name" value="NAD(P)-binding Rossmann-fold domains"/>
    <property type="match status" value="1"/>
</dbReference>
<dbReference type="InterPro" id="IPR013154">
    <property type="entry name" value="ADH-like_N"/>
</dbReference>
<dbReference type="CDD" id="cd05289">
    <property type="entry name" value="MDR_like_2"/>
    <property type="match status" value="1"/>
</dbReference>
<protein>
    <submittedName>
        <fullName evidence="2">NADP-dependent oxidoreductase</fullName>
    </submittedName>
</protein>
<dbReference type="PANTHER" id="PTHR11695">
    <property type="entry name" value="ALCOHOL DEHYDROGENASE RELATED"/>
    <property type="match status" value="1"/>
</dbReference>
<dbReference type="InterPro" id="IPR036291">
    <property type="entry name" value="NAD(P)-bd_dom_sf"/>
</dbReference>
<sequence length="312" mass="32603">MTTMRAIRAHTQGGPETLVFEDAPLPVVGPRDALVRVHAAAITPTEFLWPETWAHHDGTSRLPIIPSHEVCGVVAELGADTSGLAVGDEVFGLTAFDRDGAAAEYVAVAADALARKPKRLDAAQTAALPLSALTAWQALHEHGGIRSGQHVLVLGGAGGVGSFGVQLAVAAGARVSATCSAQDRDFVRHLGATTVLDYASEAVEQHLSDVDLVLDTVGPKVARGAMASMRSGGAFVSVAVSEPDRDAARPDVRVEWFIVKQDRMGLTSLAELADRGALSSNVAGVYPLADARVAYERGLRGGNRGKIVLRVQ</sequence>
<dbReference type="Pfam" id="PF08240">
    <property type="entry name" value="ADH_N"/>
    <property type="match status" value="1"/>
</dbReference>
<dbReference type="PANTHER" id="PTHR11695:SF294">
    <property type="entry name" value="RETICULON-4-INTERACTING PROTEIN 1, MITOCHONDRIAL"/>
    <property type="match status" value="1"/>
</dbReference>
<dbReference type="InterPro" id="IPR020843">
    <property type="entry name" value="ER"/>
</dbReference>
<feature type="domain" description="Enoyl reductase (ER)" evidence="1">
    <location>
        <begin position="13"/>
        <end position="309"/>
    </location>
</feature>
<name>A0ABZ2K876_9BACT</name>
<evidence type="ECO:0000259" key="1">
    <source>
        <dbReference type="SMART" id="SM00829"/>
    </source>
</evidence>